<proteinExistence type="predicted"/>
<name>A0A8H7W843_9HELO</name>
<feature type="compositionally biased region" description="Basic and acidic residues" evidence="1">
    <location>
        <begin position="742"/>
        <end position="753"/>
    </location>
</feature>
<feature type="compositionally biased region" description="Basic and acidic residues" evidence="1">
    <location>
        <begin position="676"/>
        <end position="727"/>
    </location>
</feature>
<feature type="region of interest" description="Disordered" evidence="1">
    <location>
        <begin position="538"/>
        <end position="769"/>
    </location>
</feature>
<protein>
    <recommendedName>
        <fullName evidence="2">DUF8035 domain-containing protein</fullName>
    </recommendedName>
</protein>
<reference evidence="3" key="1">
    <citation type="submission" date="2021-02" db="EMBL/GenBank/DDBJ databases">
        <title>Genome sequence Cadophora malorum strain M34.</title>
        <authorList>
            <person name="Stefanovic E."/>
            <person name="Vu D."/>
            <person name="Scully C."/>
            <person name="Dijksterhuis J."/>
            <person name="Roader J."/>
            <person name="Houbraken J."/>
        </authorList>
    </citation>
    <scope>NUCLEOTIDE SEQUENCE</scope>
    <source>
        <strain evidence="3">M34</strain>
    </source>
</reference>
<dbReference type="EMBL" id="JAFJYH010000073">
    <property type="protein sequence ID" value="KAG4421001.1"/>
    <property type="molecule type" value="Genomic_DNA"/>
</dbReference>
<evidence type="ECO:0000259" key="2">
    <source>
        <dbReference type="Pfam" id="PF26118"/>
    </source>
</evidence>
<gene>
    <name evidence="3" type="ORF">IFR04_005870</name>
</gene>
<feature type="region of interest" description="Disordered" evidence="1">
    <location>
        <begin position="231"/>
        <end position="485"/>
    </location>
</feature>
<feature type="compositionally biased region" description="Basic residues" evidence="1">
    <location>
        <begin position="539"/>
        <end position="548"/>
    </location>
</feature>
<accession>A0A8H7W843</accession>
<dbReference type="Proteomes" id="UP000664132">
    <property type="component" value="Unassembled WGS sequence"/>
</dbReference>
<comment type="caution">
    <text evidence="3">The sequence shown here is derived from an EMBL/GenBank/DDBJ whole genome shotgun (WGS) entry which is preliminary data.</text>
</comment>
<dbReference type="PANTHER" id="PTHR42081">
    <property type="entry name" value="ZINC FINGER PROTEIN DHHC DOMAIN CONTAINING PROTEIN"/>
    <property type="match status" value="1"/>
</dbReference>
<feature type="compositionally biased region" description="Basic and acidic residues" evidence="1">
    <location>
        <begin position="475"/>
        <end position="485"/>
    </location>
</feature>
<dbReference type="AlphaFoldDB" id="A0A8H7W843"/>
<keyword evidence="4" id="KW-1185">Reference proteome</keyword>
<feature type="domain" description="DUF8035" evidence="2">
    <location>
        <begin position="486"/>
        <end position="540"/>
    </location>
</feature>
<feature type="compositionally biased region" description="Basic and acidic residues" evidence="1">
    <location>
        <begin position="280"/>
        <end position="311"/>
    </location>
</feature>
<dbReference type="InterPro" id="IPR058348">
    <property type="entry name" value="DUF8035"/>
</dbReference>
<sequence>MSFGASPSDIIIVVTFCKALYRKCRDAGGEYDEISREVRALHTVLRHLKYEVEAPESPLNRDHSIWGRQLAPIIGDCDFTLRQLDGLLQKYGRLSSASSSPSSPRILWDKVKFGSNEMDTLGAIRVKLISHKTSLTLFLDTIQLHESGKMAQVLDNQGGQLDVILDKVDGIARRMAPPRRDGSVLTSYEDDDREVWKQFRRELIQEGFSSDVLQQHKDVLRAYIREIDQKGLLDDDSPNPHTPPHGTGVNPERWLEAVQTGSSVDPPPSFSSIGAATDDSTAKEMVIREDNMKFPQSIKRERPKPETRVDVSSRAVQNLDPNAPRNRRASGNSQRHPSPVPRLITSSDEKDEKESYYLNTDGSGSDSESDTSSRDSRRPELGLVIRTTDLTVPSHALTLRPHSPSSFRSSRGSFGEDDAVRSMAQRQRKSIEYGTSPSKSGAMMIPTPATTNPRRSIDGLATSPRPNTSISVKLAPDEQGKEIPPDAKWTKINRRLVSPEVLIQDGRRFEARPDFVAVLGVLSRSEIESLASRSYALRQARHQQHQHQRTQSTPQPPPSNQAPPQPPRPTTLPIPVPIPMPIPSLSTSPRVSFNHRNRSGRDTPSSSSPSDSEDSDDHVRDRGMGGKRRTRPPGSYASSNAGVPVSGYPNPYGSPLPPSPLWSQGSRDGWNGPSSHNDKEKSRERERDGHRDRDRDRDRERERDHERRDRERDHDRRDRDRERERERERRRHPSTSTSKTSRPSERGHARDRPPPPPQKGSRWKEHMTAAGIGGAAASLINVLTEAAEGL</sequence>
<organism evidence="3 4">
    <name type="scientific">Cadophora malorum</name>
    <dbReference type="NCBI Taxonomy" id="108018"/>
    <lineage>
        <taxon>Eukaryota</taxon>
        <taxon>Fungi</taxon>
        <taxon>Dikarya</taxon>
        <taxon>Ascomycota</taxon>
        <taxon>Pezizomycotina</taxon>
        <taxon>Leotiomycetes</taxon>
        <taxon>Helotiales</taxon>
        <taxon>Ploettnerulaceae</taxon>
        <taxon>Cadophora</taxon>
    </lineage>
</organism>
<evidence type="ECO:0000313" key="3">
    <source>
        <dbReference type="EMBL" id="KAG4421001.1"/>
    </source>
</evidence>
<feature type="compositionally biased region" description="Pro residues" evidence="1">
    <location>
        <begin position="554"/>
        <end position="582"/>
    </location>
</feature>
<dbReference type="OrthoDB" id="7464126at2759"/>
<evidence type="ECO:0000313" key="4">
    <source>
        <dbReference type="Proteomes" id="UP000664132"/>
    </source>
</evidence>
<feature type="compositionally biased region" description="Basic and acidic residues" evidence="1">
    <location>
        <begin position="371"/>
        <end position="380"/>
    </location>
</feature>
<evidence type="ECO:0000256" key="1">
    <source>
        <dbReference type="SAM" id="MobiDB-lite"/>
    </source>
</evidence>
<dbReference type="PANTHER" id="PTHR42081:SF2">
    <property type="entry name" value="NIPPED-B-LIKE PROTEIN B"/>
    <property type="match status" value="1"/>
</dbReference>
<dbReference type="Pfam" id="PF26118">
    <property type="entry name" value="DUF8035"/>
    <property type="match status" value="1"/>
</dbReference>